<dbReference type="RefSeq" id="WP_220209712.1">
    <property type="nucleotide sequence ID" value="NZ_BNJK01000002.1"/>
</dbReference>
<comment type="caution">
    <text evidence="1">The sequence shown here is derived from an EMBL/GenBank/DDBJ whole genome shotgun (WGS) entry which is preliminary data.</text>
</comment>
<protein>
    <recommendedName>
        <fullName evidence="3">Methylase</fullName>
    </recommendedName>
</protein>
<evidence type="ECO:0000313" key="1">
    <source>
        <dbReference type="EMBL" id="GHO99049.1"/>
    </source>
</evidence>
<keyword evidence="2" id="KW-1185">Reference proteome</keyword>
<dbReference type="Gene3D" id="3.40.50.150">
    <property type="entry name" value="Vaccinia Virus protein VP39"/>
    <property type="match status" value="1"/>
</dbReference>
<dbReference type="CDD" id="cd02440">
    <property type="entry name" value="AdoMet_MTases"/>
    <property type="match status" value="1"/>
</dbReference>
<name>A0A8J3IWB2_9CHLR</name>
<sequence length="235" mass="27425">MLEEIYTKGEFLAKNPTWHVEDSPWKAKQILHMMARNHLAPQTICEVGCGAGEILKQLQEQMESTCEFWGYDISPQAIQLCEGRENEQLHFKLADLTKEQDVSFDMILIIDVIEHLEDYYSFLRSIKDKSTYKMIHLPLELTLNMVLSRKLIQSRETYGHLHHFMKDTALQMLRDTNYEIIDYCYTHMSNEMPSNQLSYEIKRQVLKGPRKLLLSIDQDLAVRVLGGSNILMLAK</sequence>
<proteinExistence type="predicted"/>
<dbReference type="Pfam" id="PF13489">
    <property type="entry name" value="Methyltransf_23"/>
    <property type="match status" value="1"/>
</dbReference>
<dbReference type="AlphaFoldDB" id="A0A8J3IWB2"/>
<dbReference type="InterPro" id="IPR029063">
    <property type="entry name" value="SAM-dependent_MTases_sf"/>
</dbReference>
<organism evidence="1 2">
    <name type="scientific">Reticulibacter mediterranei</name>
    <dbReference type="NCBI Taxonomy" id="2778369"/>
    <lineage>
        <taxon>Bacteria</taxon>
        <taxon>Bacillati</taxon>
        <taxon>Chloroflexota</taxon>
        <taxon>Ktedonobacteria</taxon>
        <taxon>Ktedonobacterales</taxon>
        <taxon>Reticulibacteraceae</taxon>
        <taxon>Reticulibacter</taxon>
    </lineage>
</organism>
<gene>
    <name evidence="1" type="ORF">KSF_090970</name>
</gene>
<accession>A0A8J3IWB2</accession>
<dbReference type="SUPFAM" id="SSF53335">
    <property type="entry name" value="S-adenosyl-L-methionine-dependent methyltransferases"/>
    <property type="match status" value="1"/>
</dbReference>
<reference evidence="1" key="1">
    <citation type="submission" date="2020-10" db="EMBL/GenBank/DDBJ databases">
        <title>Taxonomic study of unclassified bacteria belonging to the class Ktedonobacteria.</title>
        <authorList>
            <person name="Yabe S."/>
            <person name="Wang C.M."/>
            <person name="Zheng Y."/>
            <person name="Sakai Y."/>
            <person name="Cavaletti L."/>
            <person name="Monciardini P."/>
            <person name="Donadio S."/>
        </authorList>
    </citation>
    <scope>NUCLEOTIDE SEQUENCE</scope>
    <source>
        <strain evidence="1">ID150040</strain>
    </source>
</reference>
<evidence type="ECO:0008006" key="3">
    <source>
        <dbReference type="Google" id="ProtNLM"/>
    </source>
</evidence>
<evidence type="ECO:0000313" key="2">
    <source>
        <dbReference type="Proteomes" id="UP000597444"/>
    </source>
</evidence>
<dbReference type="Proteomes" id="UP000597444">
    <property type="component" value="Unassembled WGS sequence"/>
</dbReference>
<dbReference type="EMBL" id="BNJK01000002">
    <property type="protein sequence ID" value="GHO99049.1"/>
    <property type="molecule type" value="Genomic_DNA"/>
</dbReference>